<dbReference type="RefSeq" id="WP_119863755.1">
    <property type="nucleotide sequence ID" value="NZ_CP008748.1"/>
</dbReference>
<dbReference type="Proteomes" id="UP000264882">
    <property type="component" value="Chromosome"/>
</dbReference>
<dbReference type="NCBIfam" id="NF045935">
    <property type="entry name" value="MSC_0621_epsi"/>
    <property type="match status" value="1"/>
</dbReference>
<reference evidence="2" key="2">
    <citation type="submission" date="2022-07" db="EMBL/GenBank/DDBJ databases">
        <title>Complete genome of Mycoplasma hyosynoviae B1.</title>
        <authorList>
            <person name="Spergser J."/>
        </authorList>
    </citation>
    <scope>NUCLEOTIDE SEQUENCE</scope>
    <source>
        <strain evidence="2">B1</strain>
    </source>
</reference>
<dbReference type="EMBL" id="CP101127">
    <property type="protein sequence ID" value="UTO26181.1"/>
    <property type="molecule type" value="Genomic_DNA"/>
</dbReference>
<protein>
    <submittedName>
        <fullName evidence="1">Uncharacterized protein</fullName>
    </submittedName>
</protein>
<evidence type="ECO:0000313" key="3">
    <source>
        <dbReference type="Proteomes" id="UP000264882"/>
    </source>
</evidence>
<keyword evidence="3" id="KW-1185">Reference proteome</keyword>
<evidence type="ECO:0000313" key="1">
    <source>
        <dbReference type="EMBL" id="ASI53816.1"/>
    </source>
</evidence>
<dbReference type="GeneID" id="75105096"/>
<proteinExistence type="predicted"/>
<dbReference type="EMBL" id="CP008748">
    <property type="protein sequence ID" value="ASI53816.1"/>
    <property type="molecule type" value="Genomic_DNA"/>
</dbReference>
<evidence type="ECO:0000313" key="2">
    <source>
        <dbReference type="EMBL" id="UTO26181.1"/>
    </source>
</evidence>
<gene>
    <name evidence="1" type="ORF">MHSN_01170</name>
    <name evidence="2" type="ORF">NMG93_01245</name>
</gene>
<reference evidence="1 3" key="1">
    <citation type="submission" date="2014-06" db="EMBL/GenBank/DDBJ databases">
        <title>The Whole Genome Sequence of Mycoplasma hyosynoviae strain ATCC 27095.</title>
        <authorList>
            <person name="Calcutt M.J."/>
            <person name="Foecking M.F."/>
        </authorList>
    </citation>
    <scope>NUCLEOTIDE SEQUENCE [LARGE SCALE GENOMIC DNA]</scope>
    <source>
        <strain evidence="1 3">M60</strain>
    </source>
</reference>
<accession>A0A4P1QG75</accession>
<organism evidence="1 3">
    <name type="scientific">Metamycoplasma hyosynoviae</name>
    <dbReference type="NCBI Taxonomy" id="29559"/>
    <lineage>
        <taxon>Bacteria</taxon>
        <taxon>Bacillati</taxon>
        <taxon>Mycoplasmatota</taxon>
        <taxon>Mycoplasmoidales</taxon>
        <taxon>Metamycoplasmataceae</taxon>
        <taxon>Metamycoplasma</taxon>
    </lineage>
</organism>
<dbReference type="KEGG" id="mhyv:MHSN_01170"/>
<name>A0A4P1QG75_9BACT</name>
<sequence length="155" mass="18309">MDKKLGLRLEINFIGNKSKKIDHTLVYINVDDEDDWKLLDQNMIGSYKNTLIKVNDLDTQKISYIFLKNTNFVLKDNLLKITSSSELNIYSKTKQRKEKIKSTIKNLNEKIGYYHSLNEIGLDLSEYLELVKLEEQVWRLKMEEILHLKKGENNE</sequence>
<dbReference type="Proteomes" id="UP001059349">
    <property type="component" value="Chromosome"/>
</dbReference>
<dbReference type="AlphaFoldDB" id="A0A4P1QG75"/>